<reference evidence="2" key="2">
    <citation type="submission" date="2015-01" db="EMBL/GenBank/DDBJ databases">
        <title>Evolutionary Origins and Diversification of the Mycorrhizal Mutualists.</title>
        <authorList>
            <consortium name="DOE Joint Genome Institute"/>
            <consortium name="Mycorrhizal Genomics Consortium"/>
            <person name="Kohler A."/>
            <person name="Kuo A."/>
            <person name="Nagy L.G."/>
            <person name="Floudas D."/>
            <person name="Copeland A."/>
            <person name="Barry K.W."/>
            <person name="Cichocki N."/>
            <person name="Veneault-Fourrey C."/>
            <person name="LaButti K."/>
            <person name="Lindquist E.A."/>
            <person name="Lipzen A."/>
            <person name="Lundell T."/>
            <person name="Morin E."/>
            <person name="Murat C."/>
            <person name="Riley R."/>
            <person name="Ohm R."/>
            <person name="Sun H."/>
            <person name="Tunlid A."/>
            <person name="Henrissat B."/>
            <person name="Grigoriev I.V."/>
            <person name="Hibbett D.S."/>
            <person name="Martin F."/>
        </authorList>
    </citation>
    <scope>NUCLEOTIDE SEQUENCE [LARGE SCALE GENOMIC DNA]</scope>
    <source>
        <strain evidence="2">Marx 270</strain>
    </source>
</reference>
<name>A0A0C3JSL7_PISTI</name>
<dbReference type="HOGENOM" id="CLU_155373_0_0_1"/>
<accession>A0A0C3JSL7</accession>
<dbReference type="InParanoid" id="A0A0C3JSL7"/>
<protein>
    <submittedName>
        <fullName evidence="1">Uncharacterized protein</fullName>
    </submittedName>
</protein>
<sequence length="114" mass="12760">MDEAKLVMQTLDSILQPILPELTTHDLVTFLNKSPAVRDLLKDTGDSFYTVVVGNPPCVHRTEEGATHVGSSFHWAKWKWTDTLHEALVYMVVKGIEDQLPRVVTVDEVAESIS</sequence>
<dbReference type="OrthoDB" id="3043484at2759"/>
<proteinExistence type="predicted"/>
<reference evidence="1 2" key="1">
    <citation type="submission" date="2014-04" db="EMBL/GenBank/DDBJ databases">
        <authorList>
            <consortium name="DOE Joint Genome Institute"/>
            <person name="Kuo A."/>
            <person name="Kohler A."/>
            <person name="Costa M.D."/>
            <person name="Nagy L.G."/>
            <person name="Floudas D."/>
            <person name="Copeland A."/>
            <person name="Barry K.W."/>
            <person name="Cichocki N."/>
            <person name="Veneault-Fourrey C."/>
            <person name="LaButti K."/>
            <person name="Lindquist E.A."/>
            <person name="Lipzen A."/>
            <person name="Lundell T."/>
            <person name="Morin E."/>
            <person name="Murat C."/>
            <person name="Sun H."/>
            <person name="Tunlid A."/>
            <person name="Henrissat B."/>
            <person name="Grigoriev I.V."/>
            <person name="Hibbett D.S."/>
            <person name="Martin F."/>
            <person name="Nordberg H.P."/>
            <person name="Cantor M.N."/>
            <person name="Hua S.X."/>
        </authorList>
    </citation>
    <scope>NUCLEOTIDE SEQUENCE [LARGE SCALE GENOMIC DNA]</scope>
    <source>
        <strain evidence="1 2">Marx 270</strain>
    </source>
</reference>
<dbReference type="AlphaFoldDB" id="A0A0C3JSL7"/>
<keyword evidence="2" id="KW-1185">Reference proteome</keyword>
<dbReference type="Proteomes" id="UP000054217">
    <property type="component" value="Unassembled WGS sequence"/>
</dbReference>
<organism evidence="1 2">
    <name type="scientific">Pisolithus tinctorius Marx 270</name>
    <dbReference type="NCBI Taxonomy" id="870435"/>
    <lineage>
        <taxon>Eukaryota</taxon>
        <taxon>Fungi</taxon>
        <taxon>Dikarya</taxon>
        <taxon>Basidiomycota</taxon>
        <taxon>Agaricomycotina</taxon>
        <taxon>Agaricomycetes</taxon>
        <taxon>Agaricomycetidae</taxon>
        <taxon>Boletales</taxon>
        <taxon>Sclerodermatineae</taxon>
        <taxon>Pisolithaceae</taxon>
        <taxon>Pisolithus</taxon>
    </lineage>
</organism>
<gene>
    <name evidence="1" type="ORF">M404DRAFT_19996</name>
</gene>
<evidence type="ECO:0000313" key="1">
    <source>
        <dbReference type="EMBL" id="KIO12148.1"/>
    </source>
</evidence>
<evidence type="ECO:0000313" key="2">
    <source>
        <dbReference type="Proteomes" id="UP000054217"/>
    </source>
</evidence>
<dbReference type="EMBL" id="KN831948">
    <property type="protein sequence ID" value="KIO12148.1"/>
    <property type="molecule type" value="Genomic_DNA"/>
</dbReference>